<keyword evidence="10" id="KW-1185">Reference proteome</keyword>
<evidence type="ECO:0000313" key="10">
    <source>
        <dbReference type="Proteomes" id="UP000688137"/>
    </source>
</evidence>
<dbReference type="GO" id="GO:0005783">
    <property type="term" value="C:endoplasmic reticulum"/>
    <property type="evidence" value="ECO:0007669"/>
    <property type="project" value="TreeGrafter"/>
</dbReference>
<comment type="caution">
    <text evidence="9">The sequence shown here is derived from an EMBL/GenBank/DDBJ whole genome shotgun (WGS) entry which is preliminary data.</text>
</comment>
<keyword evidence="4 6" id="KW-1133">Transmembrane helix</keyword>
<evidence type="ECO:0000256" key="1">
    <source>
        <dbReference type="ARBA" id="ARBA00004141"/>
    </source>
</evidence>
<comment type="subcellular location">
    <subcellularLocation>
        <location evidence="1">Membrane</location>
        <topology evidence="1">Multi-pass membrane protein</topology>
    </subcellularLocation>
</comment>
<dbReference type="Pfam" id="PF13850">
    <property type="entry name" value="ERGIC_N"/>
    <property type="match status" value="1"/>
</dbReference>
<dbReference type="EMBL" id="CAJJDM010000027">
    <property type="protein sequence ID" value="CAD8059257.1"/>
    <property type="molecule type" value="Genomic_DNA"/>
</dbReference>
<dbReference type="GO" id="GO:0016020">
    <property type="term" value="C:membrane"/>
    <property type="evidence" value="ECO:0007669"/>
    <property type="project" value="UniProtKB-SubCell"/>
</dbReference>
<evidence type="ECO:0000256" key="6">
    <source>
        <dbReference type="SAM" id="Phobius"/>
    </source>
</evidence>
<reference evidence="9" key="1">
    <citation type="submission" date="2021-01" db="EMBL/GenBank/DDBJ databases">
        <authorList>
            <consortium name="Genoscope - CEA"/>
            <person name="William W."/>
        </authorList>
    </citation>
    <scope>NUCLEOTIDE SEQUENCE</scope>
</reference>
<dbReference type="OMA" id="VYEISAY"/>
<proteinExistence type="inferred from homology"/>
<organism evidence="9 10">
    <name type="scientific">Paramecium primaurelia</name>
    <dbReference type="NCBI Taxonomy" id="5886"/>
    <lineage>
        <taxon>Eukaryota</taxon>
        <taxon>Sar</taxon>
        <taxon>Alveolata</taxon>
        <taxon>Ciliophora</taxon>
        <taxon>Intramacronucleata</taxon>
        <taxon>Oligohymenophorea</taxon>
        <taxon>Peniculida</taxon>
        <taxon>Parameciidae</taxon>
        <taxon>Paramecium</taxon>
    </lineage>
</organism>
<dbReference type="Proteomes" id="UP000688137">
    <property type="component" value="Unassembled WGS sequence"/>
</dbReference>
<dbReference type="PANTHER" id="PTHR10984:SF25">
    <property type="entry name" value="ENDOPLASMIC RETICULUM-GOLGI INTERMEDIATE COMPARTMENT PROTEIN 3"/>
    <property type="match status" value="1"/>
</dbReference>
<evidence type="ECO:0000259" key="7">
    <source>
        <dbReference type="Pfam" id="PF07970"/>
    </source>
</evidence>
<keyword evidence="3 6" id="KW-0812">Transmembrane</keyword>
<feature type="domain" description="Endoplasmic reticulum vesicle transporter C-terminal" evidence="7">
    <location>
        <begin position="127"/>
        <end position="305"/>
    </location>
</feature>
<protein>
    <submittedName>
        <fullName evidence="9">Uncharacterized protein</fullName>
    </submittedName>
</protein>
<evidence type="ECO:0000259" key="8">
    <source>
        <dbReference type="Pfam" id="PF13850"/>
    </source>
</evidence>
<dbReference type="InterPro" id="IPR045888">
    <property type="entry name" value="Erv"/>
</dbReference>
<feature type="transmembrane region" description="Helical" evidence="6">
    <location>
        <begin position="284"/>
        <end position="305"/>
    </location>
</feature>
<dbReference type="Pfam" id="PF07970">
    <property type="entry name" value="COPIIcoated_ERV"/>
    <property type="match status" value="1"/>
</dbReference>
<accession>A0A8S1KWU6</accession>
<dbReference type="GO" id="GO:0030134">
    <property type="term" value="C:COPII-coated ER to Golgi transport vesicle"/>
    <property type="evidence" value="ECO:0007669"/>
    <property type="project" value="TreeGrafter"/>
</dbReference>
<sequence>MKLLKAIDLYGKIPKGLAEPTSSGAVVSIITLILLGLMIMSEVIEYITIDVQSEIIVDQQLSKDRVQVNLDIKFVKAPCDFLEIDQQDAMGQSLPQQFIELKYYRLDQSESRINEYIRNNNNWVVTEDARKAINEKQGCEVVGNLKVNRVRGKISFGPHRSHSYISEVGNINLPLDYSHKFISFSFGDENALKKVKSMFQQGQLESLSGTQRIKKNDLASQSMQHEHFINIIPTHYTLLNKQIYSVYQYTANHNEVRSHHYGNVQLRYDFAPTTVTYWQTKEDILHFIVQVCAVIGGIFTVSSMIEASVYKIMRMLLKVE</sequence>
<dbReference type="InterPro" id="IPR012936">
    <property type="entry name" value="Erv_C"/>
</dbReference>
<dbReference type="AlphaFoldDB" id="A0A8S1KWU6"/>
<dbReference type="PANTHER" id="PTHR10984">
    <property type="entry name" value="ENDOPLASMIC RETICULUM-GOLGI INTERMEDIATE COMPARTMENT PROTEIN"/>
    <property type="match status" value="1"/>
</dbReference>
<gene>
    <name evidence="9" type="ORF">PPRIM_AZ9-3.1.T0280310</name>
</gene>
<feature type="domain" description="Endoplasmic reticulum vesicle transporter N-terminal" evidence="8">
    <location>
        <begin position="4"/>
        <end position="93"/>
    </location>
</feature>
<evidence type="ECO:0000256" key="5">
    <source>
        <dbReference type="ARBA" id="ARBA00023136"/>
    </source>
</evidence>
<name>A0A8S1KWU6_PARPR</name>
<comment type="similarity">
    <text evidence="2">Belongs to the ERGIC family.</text>
</comment>
<keyword evidence="5 6" id="KW-0472">Membrane</keyword>
<evidence type="ECO:0000256" key="4">
    <source>
        <dbReference type="ARBA" id="ARBA00022989"/>
    </source>
</evidence>
<evidence type="ECO:0000256" key="3">
    <source>
        <dbReference type="ARBA" id="ARBA00022692"/>
    </source>
</evidence>
<evidence type="ECO:0000313" key="9">
    <source>
        <dbReference type="EMBL" id="CAD8059257.1"/>
    </source>
</evidence>
<dbReference type="InterPro" id="IPR039542">
    <property type="entry name" value="Erv_N"/>
</dbReference>
<evidence type="ECO:0000256" key="2">
    <source>
        <dbReference type="ARBA" id="ARBA00005648"/>
    </source>
</evidence>